<feature type="domain" description="DNA2/NAM7 helicase-like C-terminal" evidence="3">
    <location>
        <begin position="1000"/>
        <end position="1067"/>
    </location>
</feature>
<feature type="region of interest" description="Disordered" evidence="1">
    <location>
        <begin position="1"/>
        <end position="63"/>
    </location>
</feature>
<dbReference type="Pfam" id="PF25396">
    <property type="entry name" value="ZNFX1"/>
    <property type="match status" value="1"/>
</dbReference>
<name>A0AAV7X761_9NEOP</name>
<dbReference type="InterPro" id="IPR041679">
    <property type="entry name" value="DNA2/NAM7-like_C"/>
</dbReference>
<dbReference type="AlphaFoldDB" id="A0AAV7X761"/>
<dbReference type="Pfam" id="PF13086">
    <property type="entry name" value="AAA_11"/>
    <property type="match status" value="1"/>
</dbReference>
<dbReference type="GO" id="GO:0031380">
    <property type="term" value="C:nuclear RNA-directed RNA polymerase complex"/>
    <property type="evidence" value="ECO:0007669"/>
    <property type="project" value="TreeGrafter"/>
</dbReference>
<dbReference type="SUPFAM" id="SSF52540">
    <property type="entry name" value="P-loop containing nucleoside triphosphate hydrolases"/>
    <property type="match status" value="1"/>
</dbReference>
<reference evidence="5" key="1">
    <citation type="submission" date="2022-12" db="EMBL/GenBank/DDBJ databases">
        <title>Chromosome-level genome assembly of the bean flower thrips Megalurothrips usitatus.</title>
        <authorList>
            <person name="Ma L."/>
            <person name="Liu Q."/>
            <person name="Li H."/>
            <person name="Cai W."/>
        </authorList>
    </citation>
    <scope>NUCLEOTIDE SEQUENCE</scope>
    <source>
        <strain evidence="5">Cailab_2022a</strain>
    </source>
</reference>
<dbReference type="InterPro" id="IPR041677">
    <property type="entry name" value="DNA2/NAM7_AAA_11"/>
</dbReference>
<feature type="compositionally biased region" description="Polar residues" evidence="1">
    <location>
        <begin position="16"/>
        <end position="40"/>
    </location>
</feature>
<dbReference type="GO" id="GO:0004386">
    <property type="term" value="F:helicase activity"/>
    <property type="evidence" value="ECO:0007669"/>
    <property type="project" value="InterPro"/>
</dbReference>
<dbReference type="PANTHER" id="PTHR10887:SF341">
    <property type="entry name" value="NFX1-TYPE ZINC FINGER-CONTAINING PROTEIN 1"/>
    <property type="match status" value="1"/>
</dbReference>
<evidence type="ECO:0008006" key="7">
    <source>
        <dbReference type="Google" id="ProtNLM"/>
    </source>
</evidence>
<dbReference type="Gene3D" id="3.40.50.300">
    <property type="entry name" value="P-loop containing nucleotide triphosphate hydrolases"/>
    <property type="match status" value="2"/>
</dbReference>
<proteinExistence type="predicted"/>
<feature type="domain" description="DNA2/NAM7 helicase helicase" evidence="2">
    <location>
        <begin position="524"/>
        <end position="918"/>
    </location>
</feature>
<feature type="domain" description="ZNFX1" evidence="4">
    <location>
        <begin position="334"/>
        <end position="437"/>
    </location>
</feature>
<accession>A0AAV7X761</accession>
<sequence>MEGSEAKGRFKKKGVRTQSTRSYSETSRYGNSQDKQNTNGFARDRTTNLHGSHRNLRGPSDAGMKKPAGFGFVRLDNLSKLLDIQIMEILSCKQTLAEFSALASEAELKDDFLKRIVLILGKLSRAEFHQIVAQALGQISSSAFLNRLLFYIMKCQDEEIEESAYSEAFIFFDHLTAYFHTVINLLPTLACEKLMPVMRSCMSLLESKYFDGVERVKEVMSISFEKLSAEKDKRKTQPIKKTVEEEAEHLYSPPENFRKLSTVPTTQDLLSHGRSFLRHGIIEGPYNDVEHYLDVQFRLLREDFVRPLRDGVREFISKKREAASAQGKGKRIRVNNIKMYEDVFIGKAEICEDKVGFSVWFDCQKRFASTINWEQSKRFMNGSLLILTRNGFESIILATVLQRHPKDLILGKILVEIIHNDTGSHDFKGCWTMAESNLFFGAYSHVLDALKKFNEINFPLKEYIVRGQNVVELPDYLNAVEYALYRLPLPSVKNADEGDGTSPEFLLANPHENQSWPAAAQLGLDCSQYEAFKGALTRKVMLIQGPPGTGKTYLGLRIASVLLNNSDYWRKSGHGLRPLVVVCYTNHALDQFLMGLTDYTQSIVRVGGGCKEKQLDQFSLRNLRSDYCRGRHLSDMLRDYREEFRTLKYQYEYIENSIVKVQNHAGIVNPICFLDFKIISENQLYQFEDQNQFMDWLEEGFMWKGKHRVLRRNLDERADEWFNEGAHGLQHSFEEFADCRKQQDIQFIVGFRKLEEAQREAKNASVGNYYYQKRAYLLNMLTSPSTNPEKLDMVKLKKMRSLFHLQVEQRWQLYRFWVNELLKILNQTTGRLEPELLKAAGNLKEARMVEDQGVMSTRKVIGLTTSYAAKHQSILKQLHPRIVIVEEAAEVLEAHVVVSLTGSCEHLIMIGDHLQLKPNPAVYELGTKYHLNVSLFERLINNKIQCVSLTTQHRMRPEIAELVCPTIYPVLINHNSVLKYPSIRGVTKNVAFVHHKHHQEELRQEYPSLLDVRITVVDNYQGEENDIILLSLVRSNDDGEVGFLKIENRVCVALSRAKHGLFIFGNMDNLKVKGDIWPKVSQVLERQDALVENLALICEVHSTITQVRCGDDFKNVPEGGCLLQCGTLIPCGHTCEQLCHATDRDHLNSKYVLKVLLKFPHLTRSVF</sequence>
<dbReference type="InterPro" id="IPR027417">
    <property type="entry name" value="P-loop_NTPase"/>
</dbReference>
<dbReference type="GO" id="GO:0031048">
    <property type="term" value="P:regulatory ncRNA-mediated heterochromatin formation"/>
    <property type="evidence" value="ECO:0007669"/>
    <property type="project" value="TreeGrafter"/>
</dbReference>
<dbReference type="CDD" id="cd18808">
    <property type="entry name" value="SF1_C_Upf1"/>
    <property type="match status" value="1"/>
</dbReference>
<evidence type="ECO:0000259" key="3">
    <source>
        <dbReference type="Pfam" id="PF13087"/>
    </source>
</evidence>
<evidence type="ECO:0000256" key="1">
    <source>
        <dbReference type="SAM" id="MobiDB-lite"/>
    </source>
</evidence>
<dbReference type="InterPro" id="IPR047187">
    <property type="entry name" value="SF1_C_Upf1"/>
</dbReference>
<evidence type="ECO:0000313" key="5">
    <source>
        <dbReference type="EMBL" id="KAJ1520683.1"/>
    </source>
</evidence>
<dbReference type="EMBL" id="JAPTSV010000014">
    <property type="protein sequence ID" value="KAJ1520683.1"/>
    <property type="molecule type" value="Genomic_DNA"/>
</dbReference>
<keyword evidence="6" id="KW-1185">Reference proteome</keyword>
<dbReference type="Proteomes" id="UP001075354">
    <property type="component" value="Chromosome 14"/>
</dbReference>
<dbReference type="Pfam" id="PF13087">
    <property type="entry name" value="AAA_12"/>
    <property type="match status" value="1"/>
</dbReference>
<protein>
    <recommendedName>
        <fullName evidence="7">NFX1-type zinc finger-containing protein 1-like</fullName>
    </recommendedName>
</protein>
<gene>
    <name evidence="5" type="ORF">ONE63_003787</name>
</gene>
<organism evidence="5 6">
    <name type="scientific">Megalurothrips usitatus</name>
    <name type="common">bean blossom thrips</name>
    <dbReference type="NCBI Taxonomy" id="439358"/>
    <lineage>
        <taxon>Eukaryota</taxon>
        <taxon>Metazoa</taxon>
        <taxon>Ecdysozoa</taxon>
        <taxon>Arthropoda</taxon>
        <taxon>Hexapoda</taxon>
        <taxon>Insecta</taxon>
        <taxon>Pterygota</taxon>
        <taxon>Neoptera</taxon>
        <taxon>Paraneoptera</taxon>
        <taxon>Thysanoptera</taxon>
        <taxon>Terebrantia</taxon>
        <taxon>Thripoidea</taxon>
        <taxon>Thripidae</taxon>
        <taxon>Megalurothrips</taxon>
    </lineage>
</organism>
<evidence type="ECO:0000259" key="2">
    <source>
        <dbReference type="Pfam" id="PF13086"/>
    </source>
</evidence>
<comment type="caution">
    <text evidence="5">The sequence shown here is derived from an EMBL/GenBank/DDBJ whole genome shotgun (WGS) entry which is preliminary data.</text>
</comment>
<evidence type="ECO:0000259" key="4">
    <source>
        <dbReference type="Pfam" id="PF25396"/>
    </source>
</evidence>
<evidence type="ECO:0000313" key="6">
    <source>
        <dbReference type="Proteomes" id="UP001075354"/>
    </source>
</evidence>
<dbReference type="InterPro" id="IPR045055">
    <property type="entry name" value="DNA2/NAM7-like"/>
</dbReference>
<dbReference type="InterPro" id="IPR057373">
    <property type="entry name" value="ZNFX1"/>
</dbReference>
<dbReference type="PANTHER" id="PTHR10887">
    <property type="entry name" value="DNA2/NAM7 HELICASE FAMILY"/>
    <property type="match status" value="1"/>
</dbReference>